<dbReference type="Pfam" id="PF14125">
    <property type="entry name" value="DUF4292"/>
    <property type="match status" value="1"/>
</dbReference>
<dbReference type="EMBL" id="BDCR01000001">
    <property type="protein sequence ID" value="GAT61601.1"/>
    <property type="molecule type" value="Genomic_DNA"/>
</dbReference>
<feature type="signal peptide" evidence="1">
    <location>
        <begin position="1"/>
        <end position="26"/>
    </location>
</feature>
<reference evidence="3" key="2">
    <citation type="journal article" date="2017" name="Genome Announc.">
        <title>Draft genome sequence of Paludibacter jiangxiensis NM7(T), a propionate-producing fermentative bacterium.</title>
        <authorList>
            <person name="Qiu Y.-L."/>
            <person name="Tourlousse D.M."/>
            <person name="Matsuura N."/>
            <person name="Ohashi A."/>
            <person name="Sekiguchi Y."/>
        </authorList>
    </citation>
    <scope>NUCLEOTIDE SEQUENCE [LARGE SCALE GENOMIC DNA]</scope>
    <source>
        <strain evidence="3">NM7</strain>
    </source>
</reference>
<protein>
    <recommendedName>
        <fullName evidence="4">DUF4292 domain-containing protein</fullName>
    </recommendedName>
</protein>
<dbReference type="OrthoDB" id="1122661at2"/>
<proteinExistence type="predicted"/>
<evidence type="ECO:0008006" key="4">
    <source>
        <dbReference type="Google" id="ProtNLM"/>
    </source>
</evidence>
<accession>A0A170Y8R5</accession>
<evidence type="ECO:0000256" key="1">
    <source>
        <dbReference type="SAM" id="SignalP"/>
    </source>
</evidence>
<sequence>MKIKTSILRYTMAVLLPLLMIVSCSAAKKITASSPTTASTTSKSAFQSKLHLPQFSTMNAAKCKFTLSFHEKSYSISSSVKIIKDSVIQLSIMPILGIEMYRAVLSRDSVTIIDKNNHNYFVTDYSFFQKRFGVAISFKDVQALLSNQPLNSPDESTTPSSLTPNENGYEWITSYKDMKADYQFSKEYQLDKTTLEQTTSDAKFNCSYSDFGTFDTVVFPALCSIDASHNQKQAGFTISYNKLTFNTPLNINAINLSDYNRVGLDQILPF</sequence>
<keyword evidence="3" id="KW-1185">Reference proteome</keyword>
<evidence type="ECO:0000313" key="3">
    <source>
        <dbReference type="Proteomes" id="UP000076586"/>
    </source>
</evidence>
<gene>
    <name evidence="2" type="ORF">PJIAN_1181</name>
</gene>
<dbReference type="STRING" id="681398.PJIAN_1181"/>
<dbReference type="Proteomes" id="UP000076586">
    <property type="component" value="Unassembled WGS sequence"/>
</dbReference>
<dbReference type="InterPro" id="IPR025634">
    <property type="entry name" value="DUF4292"/>
</dbReference>
<comment type="caution">
    <text evidence="2">The sequence shown here is derived from an EMBL/GenBank/DDBJ whole genome shotgun (WGS) entry which is preliminary data.</text>
</comment>
<reference evidence="3" key="1">
    <citation type="submission" date="2016-04" db="EMBL/GenBank/DDBJ databases">
        <title>Draft genome sequence of Paludibacter jiangxiensis strain NM7.</title>
        <authorList>
            <person name="Qiu Y."/>
            <person name="Matsuura N."/>
            <person name="Ohashi A."/>
            <person name="Tourlousse M.D."/>
            <person name="Sekiguchi Y."/>
        </authorList>
    </citation>
    <scope>NUCLEOTIDE SEQUENCE [LARGE SCALE GENOMIC DNA]</scope>
    <source>
        <strain evidence="3">NM7</strain>
    </source>
</reference>
<organism evidence="2 3">
    <name type="scientific">Paludibacter jiangxiensis</name>
    <dbReference type="NCBI Taxonomy" id="681398"/>
    <lineage>
        <taxon>Bacteria</taxon>
        <taxon>Pseudomonadati</taxon>
        <taxon>Bacteroidota</taxon>
        <taxon>Bacteroidia</taxon>
        <taxon>Bacteroidales</taxon>
        <taxon>Paludibacteraceae</taxon>
        <taxon>Paludibacter</taxon>
    </lineage>
</organism>
<name>A0A170Y8R5_9BACT</name>
<dbReference type="AlphaFoldDB" id="A0A170Y8R5"/>
<keyword evidence="1" id="KW-0732">Signal</keyword>
<evidence type="ECO:0000313" key="2">
    <source>
        <dbReference type="EMBL" id="GAT61601.1"/>
    </source>
</evidence>
<dbReference type="RefSeq" id="WP_084252197.1">
    <property type="nucleotide sequence ID" value="NZ_BDCR01000001.1"/>
</dbReference>
<feature type="chain" id="PRO_5007904832" description="DUF4292 domain-containing protein" evidence="1">
    <location>
        <begin position="27"/>
        <end position="270"/>
    </location>
</feature>
<dbReference type="PROSITE" id="PS51257">
    <property type="entry name" value="PROKAR_LIPOPROTEIN"/>
    <property type="match status" value="1"/>
</dbReference>